<feature type="compositionally biased region" description="Basic and acidic residues" evidence="1">
    <location>
        <begin position="1113"/>
        <end position="1123"/>
    </location>
</feature>
<feature type="compositionally biased region" description="Basic and acidic residues" evidence="1">
    <location>
        <begin position="576"/>
        <end position="587"/>
    </location>
</feature>
<dbReference type="InterPro" id="IPR043129">
    <property type="entry name" value="ATPase_NBD"/>
</dbReference>
<feature type="region of interest" description="Disordered" evidence="1">
    <location>
        <begin position="420"/>
        <end position="475"/>
    </location>
</feature>
<feature type="compositionally biased region" description="Low complexity" evidence="1">
    <location>
        <begin position="341"/>
        <end position="353"/>
    </location>
</feature>
<feature type="compositionally biased region" description="Basic and acidic residues" evidence="1">
    <location>
        <begin position="1171"/>
        <end position="1188"/>
    </location>
</feature>
<reference evidence="2 3" key="1">
    <citation type="journal article" date="2021" name="Elife">
        <title>Chloroplast acquisition without the gene transfer in kleptoplastic sea slugs, Plakobranchus ocellatus.</title>
        <authorList>
            <person name="Maeda T."/>
            <person name="Takahashi S."/>
            <person name="Yoshida T."/>
            <person name="Shimamura S."/>
            <person name="Takaki Y."/>
            <person name="Nagai Y."/>
            <person name="Toyoda A."/>
            <person name="Suzuki Y."/>
            <person name="Arimoto A."/>
            <person name="Ishii H."/>
            <person name="Satoh N."/>
            <person name="Nishiyama T."/>
            <person name="Hasebe M."/>
            <person name="Maruyama T."/>
            <person name="Minagawa J."/>
            <person name="Obokata J."/>
            <person name="Shigenobu S."/>
        </authorList>
    </citation>
    <scope>NUCLEOTIDE SEQUENCE [LARGE SCALE GENOMIC DNA]</scope>
</reference>
<feature type="compositionally biased region" description="Polar residues" evidence="1">
    <location>
        <begin position="528"/>
        <end position="539"/>
    </location>
</feature>
<feature type="compositionally biased region" description="Basic and acidic residues" evidence="1">
    <location>
        <begin position="1017"/>
        <end position="1031"/>
    </location>
</feature>
<feature type="compositionally biased region" description="Basic and acidic residues" evidence="1">
    <location>
        <begin position="905"/>
        <end position="915"/>
    </location>
</feature>
<dbReference type="SUPFAM" id="SSF53067">
    <property type="entry name" value="Actin-like ATPase domain"/>
    <property type="match status" value="2"/>
</dbReference>
<feature type="region of interest" description="Disordered" evidence="1">
    <location>
        <begin position="305"/>
        <end position="366"/>
    </location>
</feature>
<feature type="compositionally biased region" description="Basic and acidic residues" evidence="1">
    <location>
        <begin position="1198"/>
        <end position="1207"/>
    </location>
</feature>
<feature type="compositionally biased region" description="Basic and acidic residues" evidence="1">
    <location>
        <begin position="1881"/>
        <end position="1919"/>
    </location>
</feature>
<feature type="compositionally biased region" description="Polar residues" evidence="1">
    <location>
        <begin position="1383"/>
        <end position="1395"/>
    </location>
</feature>
<feature type="compositionally biased region" description="Basic and acidic residues" evidence="1">
    <location>
        <begin position="983"/>
        <end position="992"/>
    </location>
</feature>
<feature type="compositionally biased region" description="Basic and acidic residues" evidence="1">
    <location>
        <begin position="1489"/>
        <end position="1505"/>
    </location>
</feature>
<feature type="compositionally biased region" description="Basic and acidic residues" evidence="1">
    <location>
        <begin position="1713"/>
        <end position="1731"/>
    </location>
</feature>
<feature type="compositionally biased region" description="Low complexity" evidence="1">
    <location>
        <begin position="1032"/>
        <end position="1045"/>
    </location>
</feature>
<feature type="compositionally biased region" description="Basic and acidic residues" evidence="1">
    <location>
        <begin position="1691"/>
        <end position="1701"/>
    </location>
</feature>
<keyword evidence="3" id="KW-1185">Reference proteome</keyword>
<feature type="compositionally biased region" description="Polar residues" evidence="1">
    <location>
        <begin position="1128"/>
        <end position="1138"/>
    </location>
</feature>
<feature type="compositionally biased region" description="Basic residues" evidence="1">
    <location>
        <begin position="1702"/>
        <end position="1712"/>
    </location>
</feature>
<feature type="compositionally biased region" description="Polar residues" evidence="1">
    <location>
        <begin position="1576"/>
        <end position="1588"/>
    </location>
</feature>
<feature type="compositionally biased region" description="Basic and acidic residues" evidence="1">
    <location>
        <begin position="540"/>
        <end position="563"/>
    </location>
</feature>
<evidence type="ECO:0000313" key="3">
    <source>
        <dbReference type="Proteomes" id="UP000735302"/>
    </source>
</evidence>
<feature type="compositionally biased region" description="Basic residues" evidence="1">
    <location>
        <begin position="162"/>
        <end position="175"/>
    </location>
</feature>
<feature type="region of interest" description="Disordered" evidence="1">
    <location>
        <begin position="242"/>
        <end position="288"/>
    </location>
</feature>
<feature type="compositionally biased region" description="Polar residues" evidence="1">
    <location>
        <begin position="1246"/>
        <end position="1255"/>
    </location>
</feature>
<dbReference type="EMBL" id="BLXT01000825">
    <property type="protein sequence ID" value="GFN80429.1"/>
    <property type="molecule type" value="Genomic_DNA"/>
</dbReference>
<feature type="compositionally biased region" description="Basic residues" evidence="1">
    <location>
        <begin position="1546"/>
        <end position="1560"/>
    </location>
</feature>
<feature type="compositionally biased region" description="Polar residues" evidence="1">
    <location>
        <begin position="994"/>
        <end position="1015"/>
    </location>
</feature>
<comment type="caution">
    <text evidence="2">The sequence shown here is derived from an EMBL/GenBank/DDBJ whole genome shotgun (WGS) entry which is preliminary data.</text>
</comment>
<feature type="compositionally biased region" description="Basic and acidic residues" evidence="1">
    <location>
        <begin position="1793"/>
        <end position="1820"/>
    </location>
</feature>
<dbReference type="Gene3D" id="3.30.420.40">
    <property type="match status" value="1"/>
</dbReference>
<dbReference type="PANTHER" id="PTHR14187:SF46">
    <property type="entry name" value="HEAT SHOCK 70 KDA PROTEIN 12A"/>
    <property type="match status" value="1"/>
</dbReference>
<feature type="region of interest" description="Disordered" evidence="1">
    <location>
        <begin position="975"/>
        <end position="1052"/>
    </location>
</feature>
<organism evidence="2 3">
    <name type="scientific">Plakobranchus ocellatus</name>
    <dbReference type="NCBI Taxonomy" id="259542"/>
    <lineage>
        <taxon>Eukaryota</taxon>
        <taxon>Metazoa</taxon>
        <taxon>Spiralia</taxon>
        <taxon>Lophotrochozoa</taxon>
        <taxon>Mollusca</taxon>
        <taxon>Gastropoda</taxon>
        <taxon>Heterobranchia</taxon>
        <taxon>Euthyneura</taxon>
        <taxon>Panpulmonata</taxon>
        <taxon>Sacoglossa</taxon>
        <taxon>Placobranchoidea</taxon>
        <taxon>Plakobranchidae</taxon>
        <taxon>Plakobranchus</taxon>
    </lineage>
</organism>
<feature type="compositionally biased region" description="Low complexity" evidence="1">
    <location>
        <begin position="1440"/>
        <end position="1449"/>
    </location>
</feature>
<gene>
    <name evidence="2" type="ORF">PoB_000693500</name>
</gene>
<feature type="region of interest" description="Disordered" evidence="1">
    <location>
        <begin position="888"/>
        <end position="950"/>
    </location>
</feature>
<feature type="compositionally biased region" description="Low complexity" evidence="1">
    <location>
        <begin position="1565"/>
        <end position="1575"/>
    </location>
</feature>
<feature type="compositionally biased region" description="Polar residues" evidence="1">
    <location>
        <begin position="1506"/>
        <end position="1515"/>
    </location>
</feature>
<feature type="compositionally biased region" description="Polar residues" evidence="1">
    <location>
        <begin position="635"/>
        <end position="646"/>
    </location>
</feature>
<feature type="compositionally biased region" description="Polar residues" evidence="1">
    <location>
        <begin position="612"/>
        <end position="625"/>
    </location>
</feature>
<feature type="region of interest" description="Disordered" evidence="1">
    <location>
        <begin position="26"/>
        <end position="90"/>
    </location>
</feature>
<keyword evidence="2" id="KW-0346">Stress response</keyword>
<feature type="compositionally biased region" description="Low complexity" evidence="1">
    <location>
        <begin position="1780"/>
        <end position="1790"/>
    </location>
</feature>
<feature type="compositionally biased region" description="Basic and acidic residues" evidence="1">
    <location>
        <begin position="1848"/>
        <end position="1857"/>
    </location>
</feature>
<feature type="compositionally biased region" description="Low complexity" evidence="1">
    <location>
        <begin position="1312"/>
        <end position="1326"/>
    </location>
</feature>
<feature type="compositionally biased region" description="Polar residues" evidence="1">
    <location>
        <begin position="46"/>
        <end position="58"/>
    </location>
</feature>
<feature type="compositionally biased region" description="Basic and acidic residues" evidence="1">
    <location>
        <begin position="1605"/>
        <end position="1644"/>
    </location>
</feature>
<feature type="compositionally biased region" description="Basic and acidic residues" evidence="1">
    <location>
        <begin position="1256"/>
        <end position="1275"/>
    </location>
</feature>
<feature type="region of interest" description="Disordered" evidence="1">
    <location>
        <begin position="1083"/>
        <end position="1934"/>
    </location>
</feature>
<feature type="compositionally biased region" description="Basic and acidic residues" evidence="1">
    <location>
        <begin position="74"/>
        <end position="87"/>
    </location>
</feature>
<feature type="compositionally biased region" description="Basic and acidic residues" evidence="1">
    <location>
        <begin position="927"/>
        <end position="941"/>
    </location>
</feature>
<accession>A0AAV3YCH7</accession>
<protein>
    <submittedName>
        <fullName evidence="2">Heat shock 70 kDa protein 12a</fullName>
    </submittedName>
</protein>
<feature type="non-terminal residue" evidence="2">
    <location>
        <position position="2278"/>
    </location>
</feature>
<proteinExistence type="predicted"/>
<feature type="region of interest" description="Disordered" evidence="1">
    <location>
        <begin position="493"/>
        <end position="670"/>
    </location>
</feature>
<feature type="compositionally biased region" description="Basic and acidic residues" evidence="1">
    <location>
        <begin position="509"/>
        <end position="520"/>
    </location>
</feature>
<feature type="compositionally biased region" description="Basic and acidic residues" evidence="1">
    <location>
        <begin position="1408"/>
        <end position="1424"/>
    </location>
</feature>
<feature type="compositionally biased region" description="Basic and acidic residues" evidence="1">
    <location>
        <begin position="1345"/>
        <end position="1363"/>
    </location>
</feature>
<feature type="compositionally biased region" description="Basic and acidic residues" evidence="1">
    <location>
        <begin position="443"/>
        <end position="456"/>
    </location>
</feature>
<sequence>MSVRSYDLKSRRALILAPENIPRGTFRKLSEDDRRVKAQSLFEPTKSGSSNDEASQKLTDAHLKETPGDVSSRPAKEDRDAQIEKFHTLPKTDSSWDAFEKVASSTISLQDNPSSKVVLRSPNKSRSDASDKRNRHSGGFLGYISRSLGKRHNSTSSDKSPSKRTKPRKKRKSGHRSNSSSGSDKEGSRHREMFEVKGSSEHAEYPTEINELDKVLSMVVNSPGKGNDNYDLDRVTAVVLGAPSDASTSQTKDDRVTLSSGNGDLKYTHFGSPQEMADDDMGHEQCESLSEYSDDIVEISHANVNEIELDNNEDNPNPETPKSRDISVQPERAFSKDGRKSSSSSSSSTSHTSEAQYTLPTSSATHDAANQVPTKFQLEATVVLDPSQSVEQGTMAYFGPVFLNPRKSQDGRNIQILVSPGKGRILRSPTPSEEEQIQADAESQTRLKETSAKSDDEGLADTHTGSTEPGNVKRLSLPSFPCTSLGHIIAGQIQPVGKSGEGEEDGVVAEEKPELIERAIRSGVLADTESSQPKLSNTAHSEDQTTKSSFDEPFKSAVKDRPIPKRRKRSAGSPFSEKHGTNADKIDASSSSSSSSSSDNEENIEGNKYNEELTNCTPLNGVTTTDEQEQDNASEKCQVSPTINNSDDQKAGGSGINIHITPRDTSTSVEEPEIQKFRVKTPDFRERVLDLTQAVKIPVVSVGSLLVETEYLEKEKGTSGTETVADIQVQEPAPILTNEPVRQNIVEEIATCGQSFALESQIDERVINFDSQVYQVKEENITLQPSTEYKTECEIEVEPEQGKSHTFLELIAFSEQNIEDQIEEYISKNNIEDDQANPLIIEADQVSIDQAECVQAVYDFSGDVMEEGTPEDMENSDETGMVNIEGQNQEMETPEKTHTKHLHTNRHEESFESEKTTSSSSNGTFSDKSDKSQDSEQEHIPRITGNKGMDDSINVAIDTVNGHIDSVDGAVRDTDIVNGNVSEEEKIDEKISGDSCNPQSVNQLGNTSKELSTLSHNRHDDVEAPEEKKENSFSSFSSSSSSSGSKKTREKKTIDSQHVNVCICDPEQSEICKNDSWEAVEEAFENDAELKKKNTQDKQERTSDTSNTSTSHDSSHEKIHSCEIDSCTDAQGNPSTADVTEDVTETRILEEETWTETKAEKVESPVCSDRPSYKTGEKEGTCIREKPSPEAIKLDGYLPEHSDKMVLEESVSPFQPASVEKEKSQGEQSLPSSPSLKNDGDDKTSETSASKSTLLKNDKSTEKIKKDKKDKEVKKNKNAKVTQDNNNKDPKVSKTGKQDQEHKASKTNQTADTSTSTTSSGDSSGSKSKRTSKLFTWPFRKNKKKDNEEKAFKEEYTDTKSVDQPKSLQELEMQRNSPEDFNPRTSTPKATSSLVVSEADTSDCSSPSKEERHSRAPSESERSSVSRQSSEARSSRRRSSSSSSTSSEDSTPHASRAQSHEGALDTTQTEGFEDVSHHTSFSTSLAASESEKGHNQKEKREDESKQSSVSSYTNASEISEEITKEEFEKPLLSSPTSSVVDDSASLKHKSSKIKDKKTKKRPSDDTSTTTEVSTSQLDTSIASDAHSQNIKEKDKQRRKEKRKKFTEDEKPAASEKDTAKRKEKRTDEEPKKKHEDQDTKDPVKRERRREKNRSENSSKDFKNEPKPSTLSAKPSDETKTKASHNNPPSEQSKDRKDQKEKPTRKKYENKKKVKEEEKTPDSKSRDVESPTKETSQPLKERPMEKPVRRKRDKSKEEVENAMPPTLKHHDDKKEHKRSKSSSSTSSSTSDNEIDTKKMRKTFESVKESKPCEETPLRSEAIELTSRLPPSPQNVEAIRETRKPPTQKEPSKKVEPIRPPRKSGSQKSGRLHKLLPSIRSPSAKEADKKFDKLQDKPPKFDGQYHREDDISHDVDDDGKPEMYTSSPRQDQPEYSEPRHFVVVAIDFGTTHSGYAFSFTRDPSSVYMMRRWAGEEPGVVNQKTLTSLLLTPEGEFHSFGYSARSNYLNLVPLEARHWMYFSTFKMELHHNSDLNRDTQLVASNGVRHSALRVFAHSLRFFKSHALQQLGDQAGTELLDQDIRWVITVPAIWKPPAKQFMRQAAYEAGLASQSFPEQLLIALEPEAASIYCRRLRMHQLVPEQPINRPLLSPRNASCEVVNQDLAVTDLSVGSRYLIVDCGGGTVDITVHELDTSGHITELHRATGGPFGSTGVDTEFERLLCGIFGIEFVEHYKRKYPMGWVHLMTDFESRKRSASPFKSTSLNVSPPFTFINDYKKHK</sequence>
<feature type="compositionally biased region" description="Basic and acidic residues" evidence="1">
    <location>
        <begin position="183"/>
        <end position="205"/>
    </location>
</feature>
<feature type="compositionally biased region" description="Polar residues" evidence="1">
    <location>
        <begin position="105"/>
        <end position="115"/>
    </location>
</feature>
<feature type="compositionally biased region" description="Basic and acidic residues" evidence="1">
    <location>
        <begin position="1286"/>
        <end position="1304"/>
    </location>
</feature>
<feature type="compositionally biased region" description="Polar residues" evidence="1">
    <location>
        <begin position="1226"/>
        <end position="1236"/>
    </location>
</feature>
<evidence type="ECO:0000256" key="1">
    <source>
        <dbReference type="SAM" id="MobiDB-lite"/>
    </source>
</evidence>
<feature type="region of interest" description="Disordered" evidence="1">
    <location>
        <begin position="105"/>
        <end position="207"/>
    </location>
</feature>
<feature type="compositionally biased region" description="Basic and acidic residues" evidence="1">
    <location>
        <begin position="1144"/>
        <end position="1163"/>
    </location>
</feature>
<feature type="compositionally biased region" description="Low complexity" evidence="1">
    <location>
        <begin position="589"/>
        <end position="598"/>
    </location>
</feature>
<evidence type="ECO:0000313" key="2">
    <source>
        <dbReference type="EMBL" id="GFN80429.1"/>
    </source>
</evidence>
<name>A0AAV3YCH7_9GAST</name>
<dbReference type="Proteomes" id="UP000735302">
    <property type="component" value="Unassembled WGS sequence"/>
</dbReference>
<feature type="compositionally biased region" description="Polar residues" evidence="1">
    <location>
        <begin position="1478"/>
        <end position="1487"/>
    </location>
</feature>
<feature type="compositionally biased region" description="Basic and acidic residues" evidence="1">
    <location>
        <begin position="1088"/>
        <end position="1103"/>
    </location>
</feature>
<dbReference type="PANTHER" id="PTHR14187">
    <property type="entry name" value="ALPHA KINASE/ELONGATION FACTOR 2 KINASE"/>
    <property type="match status" value="1"/>
</dbReference>
<feature type="compositionally biased region" description="Basic and acidic residues" evidence="1">
    <location>
        <begin position="1652"/>
        <end position="1665"/>
    </location>
</feature>
<feature type="compositionally biased region" description="Polar residues" evidence="1">
    <location>
        <begin position="354"/>
        <end position="365"/>
    </location>
</feature>